<evidence type="ECO:0000313" key="3">
    <source>
        <dbReference type="EMBL" id="TCD64431.1"/>
    </source>
</evidence>
<organism evidence="3 4">
    <name type="scientific">Steccherinum ochraceum</name>
    <dbReference type="NCBI Taxonomy" id="92696"/>
    <lineage>
        <taxon>Eukaryota</taxon>
        <taxon>Fungi</taxon>
        <taxon>Dikarya</taxon>
        <taxon>Basidiomycota</taxon>
        <taxon>Agaricomycotina</taxon>
        <taxon>Agaricomycetes</taxon>
        <taxon>Polyporales</taxon>
        <taxon>Steccherinaceae</taxon>
        <taxon>Steccherinum</taxon>
    </lineage>
</organism>
<dbReference type="InterPro" id="IPR036047">
    <property type="entry name" value="F-box-like_dom_sf"/>
</dbReference>
<dbReference type="EMBL" id="RWJN01000237">
    <property type="protein sequence ID" value="TCD64431.1"/>
    <property type="molecule type" value="Genomic_DNA"/>
</dbReference>
<reference evidence="3 4" key="1">
    <citation type="submission" date="2018-11" db="EMBL/GenBank/DDBJ databases">
        <title>Genome assembly of Steccherinum ochraceum LE-BIN_3174, the white-rot fungus of the Steccherinaceae family (The Residual Polyporoid clade, Polyporales, Basidiomycota).</title>
        <authorList>
            <person name="Fedorova T.V."/>
            <person name="Glazunova O.A."/>
            <person name="Landesman E.O."/>
            <person name="Moiseenko K.V."/>
            <person name="Psurtseva N.V."/>
            <person name="Savinova O.S."/>
            <person name="Shakhova N.V."/>
            <person name="Tyazhelova T.V."/>
            <person name="Vasina D.V."/>
        </authorList>
    </citation>
    <scope>NUCLEOTIDE SEQUENCE [LARGE SCALE GENOMIC DNA]</scope>
    <source>
        <strain evidence="3 4">LE-BIN_3174</strain>
    </source>
</reference>
<protein>
    <recommendedName>
        <fullName evidence="2">F-box domain-containing protein</fullName>
    </recommendedName>
</protein>
<dbReference type="OrthoDB" id="2800666at2759"/>
<keyword evidence="4" id="KW-1185">Reference proteome</keyword>
<sequence length="240" mass="26947">MFDQEAENGSISGQSEETPLLPPQEGAEKEIASRVGQVVHLQHRLNDPTPINSIPTELLVQIFRHFVRAVSAQMDSDESPQWILSSVCRTWNEVVGDAPELWSKIHTTSYPSPEQYRYLCQLLERSKDAPLEVSVDDSLVHRSLSHHQNSSDTSFSIRLIAPHIQRIATLFLAQRHQDLQSALSLLAPISPLLRTLDVIALAVMSESRENGVASLNRVPSMHLAIPNLHSSHLQRLLDYF</sequence>
<dbReference type="InterPro" id="IPR001810">
    <property type="entry name" value="F-box_dom"/>
</dbReference>
<dbReference type="SUPFAM" id="SSF81383">
    <property type="entry name" value="F-box domain"/>
    <property type="match status" value="1"/>
</dbReference>
<gene>
    <name evidence="3" type="ORF">EIP91_004112</name>
</gene>
<proteinExistence type="predicted"/>
<dbReference type="Proteomes" id="UP000292702">
    <property type="component" value="Unassembled WGS sequence"/>
</dbReference>
<dbReference type="AlphaFoldDB" id="A0A4R0R9E8"/>
<feature type="region of interest" description="Disordered" evidence="1">
    <location>
        <begin position="1"/>
        <end position="25"/>
    </location>
</feature>
<dbReference type="Pfam" id="PF12937">
    <property type="entry name" value="F-box-like"/>
    <property type="match status" value="1"/>
</dbReference>
<feature type="domain" description="F-box" evidence="2">
    <location>
        <begin position="51"/>
        <end position="106"/>
    </location>
</feature>
<comment type="caution">
    <text evidence="3">The sequence shown here is derived from an EMBL/GenBank/DDBJ whole genome shotgun (WGS) entry which is preliminary data.</text>
</comment>
<evidence type="ECO:0000256" key="1">
    <source>
        <dbReference type="SAM" id="MobiDB-lite"/>
    </source>
</evidence>
<accession>A0A4R0R9E8</accession>
<dbReference type="Gene3D" id="1.20.1280.50">
    <property type="match status" value="1"/>
</dbReference>
<evidence type="ECO:0000259" key="2">
    <source>
        <dbReference type="Pfam" id="PF12937"/>
    </source>
</evidence>
<name>A0A4R0R9E8_9APHY</name>
<dbReference type="STRING" id="92696.A0A4R0R9E8"/>
<feature type="compositionally biased region" description="Polar residues" evidence="1">
    <location>
        <begin position="7"/>
        <end position="17"/>
    </location>
</feature>
<evidence type="ECO:0000313" key="4">
    <source>
        <dbReference type="Proteomes" id="UP000292702"/>
    </source>
</evidence>